<evidence type="ECO:0000313" key="2">
    <source>
        <dbReference type="Proteomes" id="UP000626109"/>
    </source>
</evidence>
<proteinExistence type="predicted"/>
<organism evidence="1 2">
    <name type="scientific">Polarella glacialis</name>
    <name type="common">Dinoflagellate</name>
    <dbReference type="NCBI Taxonomy" id="89957"/>
    <lineage>
        <taxon>Eukaryota</taxon>
        <taxon>Sar</taxon>
        <taxon>Alveolata</taxon>
        <taxon>Dinophyceae</taxon>
        <taxon>Suessiales</taxon>
        <taxon>Suessiaceae</taxon>
        <taxon>Polarella</taxon>
    </lineage>
</organism>
<feature type="non-terminal residue" evidence="1">
    <location>
        <position position="1"/>
    </location>
</feature>
<dbReference type="Proteomes" id="UP000626109">
    <property type="component" value="Unassembled WGS sequence"/>
</dbReference>
<evidence type="ECO:0000313" key="1">
    <source>
        <dbReference type="EMBL" id="CAE8701286.1"/>
    </source>
</evidence>
<dbReference type="AlphaFoldDB" id="A0A813KJ03"/>
<reference evidence="1" key="1">
    <citation type="submission" date="2021-02" db="EMBL/GenBank/DDBJ databases">
        <authorList>
            <person name="Dougan E. K."/>
            <person name="Rhodes N."/>
            <person name="Thang M."/>
            <person name="Chan C."/>
        </authorList>
    </citation>
    <scope>NUCLEOTIDE SEQUENCE</scope>
</reference>
<protein>
    <submittedName>
        <fullName evidence="1">Uncharacterized protein</fullName>
    </submittedName>
</protein>
<name>A0A813KJ03_POLGL</name>
<accession>A0A813KJ03</accession>
<sequence>DRAERALRENAVKEYRLAMEGAYAERVTARARIMARGEKDPGIGCWTTPENALRIRSIEEEGHNLLSRAKRRAKEKLVSTIALAGFGADLTGEMRKTDGPANAFKMADSVNNAAKEVQRSARPWDMEAPALGPLMDVLEEAAICSADVKLRRQAEVLLLASARRALE</sequence>
<gene>
    <name evidence="1" type="ORF">PGLA2088_LOCUS31959</name>
</gene>
<dbReference type="EMBL" id="CAJNNW010029724">
    <property type="protein sequence ID" value="CAE8701286.1"/>
    <property type="molecule type" value="Genomic_DNA"/>
</dbReference>
<comment type="caution">
    <text evidence="1">The sequence shown here is derived from an EMBL/GenBank/DDBJ whole genome shotgun (WGS) entry which is preliminary data.</text>
</comment>
<feature type="non-terminal residue" evidence="1">
    <location>
        <position position="167"/>
    </location>
</feature>